<evidence type="ECO:0000313" key="2">
    <source>
        <dbReference type="EMBL" id="CAA7399180.1"/>
    </source>
</evidence>
<reference evidence="2" key="1">
    <citation type="submission" date="2020-02" db="EMBL/GenBank/DDBJ databases">
        <authorList>
            <person name="Scholz U."/>
            <person name="Mascher M."/>
            <person name="Fiebig A."/>
        </authorList>
    </citation>
    <scope>NUCLEOTIDE SEQUENCE</scope>
</reference>
<dbReference type="EMBL" id="LR746270">
    <property type="protein sequence ID" value="CAA7399180.1"/>
    <property type="molecule type" value="Genomic_DNA"/>
</dbReference>
<dbReference type="Proteomes" id="UP000663760">
    <property type="component" value="Chromosome 7"/>
</dbReference>
<keyword evidence="1" id="KW-0812">Transmembrane</keyword>
<accession>A0A7I8KN00</accession>
<organism evidence="2 3">
    <name type="scientific">Spirodela intermedia</name>
    <name type="common">Intermediate duckweed</name>
    <dbReference type="NCBI Taxonomy" id="51605"/>
    <lineage>
        <taxon>Eukaryota</taxon>
        <taxon>Viridiplantae</taxon>
        <taxon>Streptophyta</taxon>
        <taxon>Embryophyta</taxon>
        <taxon>Tracheophyta</taxon>
        <taxon>Spermatophyta</taxon>
        <taxon>Magnoliopsida</taxon>
        <taxon>Liliopsida</taxon>
        <taxon>Araceae</taxon>
        <taxon>Lemnoideae</taxon>
        <taxon>Spirodela</taxon>
    </lineage>
</organism>
<keyword evidence="1" id="KW-0472">Membrane</keyword>
<keyword evidence="1" id="KW-1133">Transmembrane helix</keyword>
<keyword evidence="3" id="KW-1185">Reference proteome</keyword>
<gene>
    <name evidence="2" type="ORF">SI8410_07009850</name>
</gene>
<protein>
    <submittedName>
        <fullName evidence="2">Uncharacterized protein</fullName>
    </submittedName>
</protein>
<feature type="transmembrane region" description="Helical" evidence="1">
    <location>
        <begin position="7"/>
        <end position="26"/>
    </location>
</feature>
<proteinExistence type="predicted"/>
<name>A0A7I8KN00_SPIIN</name>
<sequence>MKFFLLCGVRQGFVFLLVLTLSRFIFLF</sequence>
<dbReference type="AlphaFoldDB" id="A0A7I8KN00"/>
<evidence type="ECO:0000313" key="3">
    <source>
        <dbReference type="Proteomes" id="UP000663760"/>
    </source>
</evidence>
<evidence type="ECO:0000256" key="1">
    <source>
        <dbReference type="SAM" id="Phobius"/>
    </source>
</evidence>